<dbReference type="InterPro" id="IPR050979">
    <property type="entry name" value="LD-transpeptidase"/>
</dbReference>
<evidence type="ECO:0000313" key="12">
    <source>
        <dbReference type="Proteomes" id="UP001501074"/>
    </source>
</evidence>
<keyword evidence="8 9" id="KW-0961">Cell wall biogenesis/degradation</keyword>
<dbReference type="Pfam" id="PF03734">
    <property type="entry name" value="YkuD"/>
    <property type="match status" value="1"/>
</dbReference>
<evidence type="ECO:0000256" key="2">
    <source>
        <dbReference type="ARBA" id="ARBA00005992"/>
    </source>
</evidence>
<feature type="active site" description="Nucleophile" evidence="9">
    <location>
        <position position="166"/>
    </location>
</feature>
<evidence type="ECO:0000256" key="3">
    <source>
        <dbReference type="ARBA" id="ARBA00022676"/>
    </source>
</evidence>
<evidence type="ECO:0000256" key="9">
    <source>
        <dbReference type="PROSITE-ProRule" id="PRU01373"/>
    </source>
</evidence>
<dbReference type="EMBL" id="BAAAZO010000001">
    <property type="protein sequence ID" value="GAA3592951.1"/>
    <property type="molecule type" value="Genomic_DNA"/>
</dbReference>
<evidence type="ECO:0000256" key="6">
    <source>
        <dbReference type="ARBA" id="ARBA00022960"/>
    </source>
</evidence>
<reference evidence="12" key="1">
    <citation type="journal article" date="2019" name="Int. J. Syst. Evol. Microbiol.">
        <title>The Global Catalogue of Microorganisms (GCM) 10K type strain sequencing project: providing services to taxonomists for standard genome sequencing and annotation.</title>
        <authorList>
            <consortium name="The Broad Institute Genomics Platform"/>
            <consortium name="The Broad Institute Genome Sequencing Center for Infectious Disease"/>
            <person name="Wu L."/>
            <person name="Ma J."/>
        </authorList>
    </citation>
    <scope>NUCLEOTIDE SEQUENCE [LARGE SCALE GENOMIC DNA]</scope>
    <source>
        <strain evidence="12">JCM 16902</strain>
    </source>
</reference>
<evidence type="ECO:0000256" key="1">
    <source>
        <dbReference type="ARBA" id="ARBA00004752"/>
    </source>
</evidence>
<protein>
    <recommendedName>
        <fullName evidence="10">L,D-TPase catalytic domain-containing protein</fullName>
    </recommendedName>
</protein>
<comment type="similarity">
    <text evidence="2">Belongs to the YkuD family.</text>
</comment>
<keyword evidence="3" id="KW-0328">Glycosyltransferase</keyword>
<gene>
    <name evidence="11" type="ORF">GCM10022223_04650</name>
</gene>
<dbReference type="CDD" id="cd16913">
    <property type="entry name" value="YkuD_like"/>
    <property type="match status" value="1"/>
</dbReference>
<dbReference type="InterPro" id="IPR005490">
    <property type="entry name" value="LD_TPept_cat_dom"/>
</dbReference>
<organism evidence="11 12">
    <name type="scientific">Kineosporia mesophila</name>
    <dbReference type="NCBI Taxonomy" id="566012"/>
    <lineage>
        <taxon>Bacteria</taxon>
        <taxon>Bacillati</taxon>
        <taxon>Actinomycetota</taxon>
        <taxon>Actinomycetes</taxon>
        <taxon>Kineosporiales</taxon>
        <taxon>Kineosporiaceae</taxon>
        <taxon>Kineosporia</taxon>
    </lineage>
</organism>
<feature type="domain" description="L,D-TPase catalytic" evidence="10">
    <location>
        <begin position="69"/>
        <end position="190"/>
    </location>
</feature>
<dbReference type="Gene3D" id="2.40.440.10">
    <property type="entry name" value="L,D-transpeptidase catalytic domain-like"/>
    <property type="match status" value="1"/>
</dbReference>
<comment type="pathway">
    <text evidence="1 9">Cell wall biogenesis; peptidoglycan biosynthesis.</text>
</comment>
<evidence type="ECO:0000256" key="4">
    <source>
        <dbReference type="ARBA" id="ARBA00022679"/>
    </source>
</evidence>
<feature type="active site" description="Proton donor/acceptor" evidence="9">
    <location>
        <position position="150"/>
    </location>
</feature>
<keyword evidence="6 9" id="KW-0133">Cell shape</keyword>
<dbReference type="Proteomes" id="UP001501074">
    <property type="component" value="Unassembled WGS sequence"/>
</dbReference>
<keyword evidence="5" id="KW-0378">Hydrolase</keyword>
<keyword evidence="12" id="KW-1185">Reference proteome</keyword>
<proteinExistence type="inferred from homology"/>
<keyword evidence="7 9" id="KW-0573">Peptidoglycan synthesis</keyword>
<dbReference type="SUPFAM" id="SSF141523">
    <property type="entry name" value="L,D-transpeptidase catalytic domain-like"/>
    <property type="match status" value="1"/>
</dbReference>
<name>A0ABP6Z274_9ACTN</name>
<evidence type="ECO:0000259" key="10">
    <source>
        <dbReference type="PROSITE" id="PS52029"/>
    </source>
</evidence>
<evidence type="ECO:0000256" key="5">
    <source>
        <dbReference type="ARBA" id="ARBA00022801"/>
    </source>
</evidence>
<evidence type="ECO:0000256" key="7">
    <source>
        <dbReference type="ARBA" id="ARBA00022984"/>
    </source>
</evidence>
<evidence type="ECO:0000256" key="8">
    <source>
        <dbReference type="ARBA" id="ARBA00023316"/>
    </source>
</evidence>
<dbReference type="PANTHER" id="PTHR30582:SF24">
    <property type="entry name" value="L,D-TRANSPEPTIDASE ERFK_SRFK-RELATED"/>
    <property type="match status" value="1"/>
</dbReference>
<evidence type="ECO:0000313" key="11">
    <source>
        <dbReference type="EMBL" id="GAA3592951.1"/>
    </source>
</evidence>
<dbReference type="PROSITE" id="PS52029">
    <property type="entry name" value="LD_TPASE"/>
    <property type="match status" value="1"/>
</dbReference>
<comment type="caution">
    <text evidence="11">The sequence shown here is derived from an EMBL/GenBank/DDBJ whole genome shotgun (WGS) entry which is preliminary data.</text>
</comment>
<accession>A0ABP6Z274</accession>
<dbReference type="InterPro" id="IPR038063">
    <property type="entry name" value="Transpep_catalytic_dom"/>
</dbReference>
<keyword evidence="4" id="KW-0808">Transferase</keyword>
<sequence>MATATGTQIAVHRTANGPVSKKIRQGAGPLTFLVTAQKGDWLKVHLPTRPNGATGWIPVEDVTLSTTPYRLVVSMDEHRLDLIEKGVRVRHYPIGVGKSTTPTPPGEYYLAELIRPPNPEGGYGPYAFGLSAHSDALTSYAGGPGQLGLHGTNRPDLIGRDVSHGCIRIANDVITELARTVPLGSPIVIQA</sequence>
<dbReference type="PANTHER" id="PTHR30582">
    <property type="entry name" value="L,D-TRANSPEPTIDASE"/>
    <property type="match status" value="1"/>
</dbReference>